<comment type="subcellular location">
    <subcellularLocation>
        <location evidence="1">Membrane</location>
        <topology evidence="1">Multi-pass membrane protein</topology>
    </subcellularLocation>
</comment>
<dbReference type="EMBL" id="CP001576">
    <property type="protein sequence ID" value="ACO70062.1"/>
    <property type="molecule type" value="Genomic_DNA"/>
</dbReference>
<dbReference type="KEGG" id="mis:MICPUN_95307"/>
<keyword evidence="1" id="KW-0812">Transmembrane</keyword>
<dbReference type="InParanoid" id="C1FH97"/>
<proteinExistence type="inferred from homology"/>
<feature type="transmembrane region" description="Helical" evidence="1">
    <location>
        <begin position="36"/>
        <end position="54"/>
    </location>
</feature>
<keyword evidence="3" id="KW-1185">Reference proteome</keyword>
<dbReference type="OMA" id="VNQVLNH"/>
<gene>
    <name evidence="2" type="ORF">MICPUN_95307</name>
</gene>
<reference evidence="2 3" key="1">
    <citation type="journal article" date="2009" name="Science">
        <title>Green evolution and dynamic adaptations revealed by genomes of the marine picoeukaryotes Micromonas.</title>
        <authorList>
            <person name="Worden A.Z."/>
            <person name="Lee J.H."/>
            <person name="Mock T."/>
            <person name="Rouze P."/>
            <person name="Simmons M.P."/>
            <person name="Aerts A.L."/>
            <person name="Allen A.E."/>
            <person name="Cuvelier M.L."/>
            <person name="Derelle E."/>
            <person name="Everett M.V."/>
            <person name="Foulon E."/>
            <person name="Grimwood J."/>
            <person name="Gundlach H."/>
            <person name="Henrissat B."/>
            <person name="Napoli C."/>
            <person name="McDonald S.M."/>
            <person name="Parker M.S."/>
            <person name="Rombauts S."/>
            <person name="Salamov A."/>
            <person name="Von Dassow P."/>
            <person name="Badger J.H."/>
            <person name="Coutinho P.M."/>
            <person name="Demir E."/>
            <person name="Dubchak I."/>
            <person name="Gentemann C."/>
            <person name="Eikrem W."/>
            <person name="Gready J.E."/>
            <person name="John U."/>
            <person name="Lanier W."/>
            <person name="Lindquist E.A."/>
            <person name="Lucas S."/>
            <person name="Mayer K.F."/>
            <person name="Moreau H."/>
            <person name="Not F."/>
            <person name="Otillar R."/>
            <person name="Panaud O."/>
            <person name="Pangilinan J."/>
            <person name="Paulsen I."/>
            <person name="Piegu B."/>
            <person name="Poliakov A."/>
            <person name="Robbens S."/>
            <person name="Schmutz J."/>
            <person name="Toulza E."/>
            <person name="Wyss T."/>
            <person name="Zelensky A."/>
            <person name="Zhou K."/>
            <person name="Armbrust E.V."/>
            <person name="Bhattacharya D."/>
            <person name="Goodenough U.W."/>
            <person name="Van de Peer Y."/>
            <person name="Grigoriev I.V."/>
        </authorList>
    </citation>
    <scope>NUCLEOTIDE SEQUENCE [LARGE SCALE GENOMIC DNA]</scope>
    <source>
        <strain evidence="3">RCC299 / NOUM17</strain>
    </source>
</reference>
<keyword evidence="1" id="KW-1133">Transmembrane helix</keyword>
<comment type="similarity">
    <text evidence="1">Belongs to the DP1 family.</text>
</comment>
<evidence type="ECO:0000256" key="1">
    <source>
        <dbReference type="RuleBase" id="RU362006"/>
    </source>
</evidence>
<dbReference type="PANTHER" id="PTHR12300">
    <property type="entry name" value="HVA22-LIKE PROTEINS"/>
    <property type="match status" value="1"/>
</dbReference>
<dbReference type="Proteomes" id="UP000002009">
    <property type="component" value="Chromosome 10"/>
</dbReference>
<dbReference type="OrthoDB" id="434647at2759"/>
<dbReference type="PANTHER" id="PTHR12300:SF117">
    <property type="entry name" value="LP05237P-RELATED"/>
    <property type="match status" value="1"/>
</dbReference>
<protein>
    <recommendedName>
        <fullName evidence="1">HVA22-like protein</fullName>
    </recommendedName>
</protein>
<dbReference type="GO" id="GO:0016020">
    <property type="term" value="C:membrane"/>
    <property type="evidence" value="ECO:0007669"/>
    <property type="project" value="UniProtKB-SubCell"/>
</dbReference>
<evidence type="ECO:0000313" key="3">
    <source>
        <dbReference type="Proteomes" id="UP000002009"/>
    </source>
</evidence>
<sequence length="180" mass="20341">MLGDYLTALLVAVLGYIYPVYLCFKALEKHKRKPEALRGWCIYWVVIALYTVGAQIADRFVFWLPMYCEAKVAFVTYLWHPRTQGALYIYDTFVAPFLAKHEPDIDRRIDETRASVGDVVVRNSRGAVDFVRNKMANLLLSVPQANGDGRGSEARYMGARNATEAAATAYTRVPPKPRSD</sequence>
<accession>C1FH97</accession>
<dbReference type="Pfam" id="PF03134">
    <property type="entry name" value="TB2_DP1_HVA22"/>
    <property type="match status" value="1"/>
</dbReference>
<dbReference type="RefSeq" id="XP_002508804.1">
    <property type="nucleotide sequence ID" value="XM_002508758.1"/>
</dbReference>
<evidence type="ECO:0000313" key="2">
    <source>
        <dbReference type="EMBL" id="ACO70062.1"/>
    </source>
</evidence>
<dbReference type="eggNOG" id="KOG1726">
    <property type="taxonomic scope" value="Eukaryota"/>
</dbReference>
<dbReference type="GeneID" id="8247081"/>
<dbReference type="AlphaFoldDB" id="C1FH97"/>
<dbReference type="FunCoup" id="C1FH97">
    <property type="interactions" value="942"/>
</dbReference>
<organism evidence="2 3">
    <name type="scientific">Micromonas commoda (strain RCC299 / NOUM17 / CCMP2709)</name>
    <name type="common">Picoplanktonic green alga</name>
    <dbReference type="NCBI Taxonomy" id="296587"/>
    <lineage>
        <taxon>Eukaryota</taxon>
        <taxon>Viridiplantae</taxon>
        <taxon>Chlorophyta</taxon>
        <taxon>Mamiellophyceae</taxon>
        <taxon>Mamiellales</taxon>
        <taxon>Mamiellaceae</taxon>
        <taxon>Micromonas</taxon>
    </lineage>
</organism>
<dbReference type="InterPro" id="IPR004345">
    <property type="entry name" value="TB2_DP1_HVA22"/>
</dbReference>
<name>C1FH97_MICCC</name>
<keyword evidence="1" id="KW-0472">Membrane</keyword>
<feature type="transmembrane region" description="Helical" evidence="1">
    <location>
        <begin position="6"/>
        <end position="24"/>
    </location>
</feature>